<gene>
    <name evidence="7" type="ORF">FVF75_04675</name>
</gene>
<feature type="transmembrane region" description="Helical" evidence="6">
    <location>
        <begin position="302"/>
        <end position="324"/>
    </location>
</feature>
<feature type="transmembrane region" description="Helical" evidence="6">
    <location>
        <begin position="71"/>
        <end position="90"/>
    </location>
</feature>
<evidence type="ECO:0000256" key="4">
    <source>
        <dbReference type="ARBA" id="ARBA00022989"/>
    </source>
</evidence>
<evidence type="ECO:0000256" key="1">
    <source>
        <dbReference type="ARBA" id="ARBA00004651"/>
    </source>
</evidence>
<comment type="caution">
    <text evidence="7">The sequence shown here is derived from an EMBL/GenBank/DDBJ whole genome shotgun (WGS) entry which is preliminary data.</text>
</comment>
<dbReference type="InterPro" id="IPR043428">
    <property type="entry name" value="LivM-like"/>
</dbReference>
<dbReference type="InterPro" id="IPR001851">
    <property type="entry name" value="ABC_transp_permease"/>
</dbReference>
<evidence type="ECO:0000256" key="2">
    <source>
        <dbReference type="ARBA" id="ARBA00022475"/>
    </source>
</evidence>
<sequence length="338" mass="36025">MSSSLAERDSRRKPALTRPGINNTLIALATLTLLAMPFLTNSGLLYLVGTTLVLGVYSVGWNLLFSWAGLASFGSGGLFAIGAYVSAAAIRAGYDQFFLLIVLAGAGAGALVAMLVGLVALRRTTGIFFAILTLSLSELLRHTLMHTRSLGSEDGLSNITRPVLSLGVVEIDLTSGPTYYWFICVSAAVILGLCWWLTHGPFGRRLLAVRHDIERAGFIGIDVHRSRLAALVISGAVAGCAGAIYAPWAQIVTPELSGMVRSTQPILFTLLGGLQSFWGPMIGAFVFMVIEYATRTLVGIQEIITGAILLAVILAFRAGIAGSWNALIDRLTERRADK</sequence>
<accession>A0A5D0RKK4</accession>
<feature type="transmembrane region" description="Helical" evidence="6">
    <location>
        <begin position="96"/>
        <end position="120"/>
    </location>
</feature>
<dbReference type="Proteomes" id="UP000322080">
    <property type="component" value="Unassembled WGS sequence"/>
</dbReference>
<evidence type="ECO:0000256" key="5">
    <source>
        <dbReference type="ARBA" id="ARBA00023136"/>
    </source>
</evidence>
<keyword evidence="4 6" id="KW-1133">Transmembrane helix</keyword>
<feature type="transmembrane region" description="Helical" evidence="6">
    <location>
        <begin position="228"/>
        <end position="246"/>
    </location>
</feature>
<evidence type="ECO:0000313" key="7">
    <source>
        <dbReference type="EMBL" id="TYB82032.1"/>
    </source>
</evidence>
<comment type="subcellular location">
    <subcellularLocation>
        <location evidence="1">Cell membrane</location>
        <topology evidence="1">Multi-pass membrane protein</topology>
    </subcellularLocation>
</comment>
<keyword evidence="8" id="KW-1185">Reference proteome</keyword>
<feature type="transmembrane region" description="Helical" evidence="6">
    <location>
        <begin position="45"/>
        <end position="64"/>
    </location>
</feature>
<dbReference type="PANTHER" id="PTHR30482:SF17">
    <property type="entry name" value="ABC TRANSPORTER ATP-BINDING PROTEIN"/>
    <property type="match status" value="1"/>
</dbReference>
<dbReference type="GO" id="GO:0015658">
    <property type="term" value="F:branched-chain amino acid transmembrane transporter activity"/>
    <property type="evidence" value="ECO:0007669"/>
    <property type="project" value="InterPro"/>
</dbReference>
<protein>
    <submittedName>
        <fullName evidence="7">Branched-chain amino acid ABC transporter permease</fullName>
    </submittedName>
</protein>
<dbReference type="EMBL" id="VSIY01000004">
    <property type="protein sequence ID" value="TYB82032.1"/>
    <property type="molecule type" value="Genomic_DNA"/>
</dbReference>
<dbReference type="PANTHER" id="PTHR30482">
    <property type="entry name" value="HIGH-AFFINITY BRANCHED-CHAIN AMINO ACID TRANSPORT SYSTEM PERMEASE"/>
    <property type="match status" value="1"/>
</dbReference>
<reference evidence="7 8" key="1">
    <citation type="submission" date="2019-08" db="EMBL/GenBank/DDBJ databases">
        <title>Identification of a novel species of the genus Boseongicola.</title>
        <authorList>
            <person name="Zhang X.-Q."/>
        </authorList>
    </citation>
    <scope>NUCLEOTIDE SEQUENCE [LARGE SCALE GENOMIC DNA]</scope>
    <source>
        <strain evidence="7 8">HY14</strain>
    </source>
</reference>
<feature type="transmembrane region" description="Helical" evidence="6">
    <location>
        <begin position="21"/>
        <end position="39"/>
    </location>
</feature>
<organism evidence="7 8">
    <name type="scientific">Maritimibacter fusiformis</name>
    <dbReference type="NCBI Taxonomy" id="2603819"/>
    <lineage>
        <taxon>Bacteria</taxon>
        <taxon>Pseudomonadati</taxon>
        <taxon>Pseudomonadota</taxon>
        <taxon>Alphaproteobacteria</taxon>
        <taxon>Rhodobacterales</taxon>
        <taxon>Roseobacteraceae</taxon>
        <taxon>Maritimibacter</taxon>
    </lineage>
</organism>
<keyword evidence="5 6" id="KW-0472">Membrane</keyword>
<feature type="transmembrane region" description="Helical" evidence="6">
    <location>
        <begin position="179"/>
        <end position="198"/>
    </location>
</feature>
<dbReference type="GO" id="GO:0005886">
    <property type="term" value="C:plasma membrane"/>
    <property type="evidence" value="ECO:0007669"/>
    <property type="project" value="UniProtKB-SubCell"/>
</dbReference>
<dbReference type="CDD" id="cd06581">
    <property type="entry name" value="TM_PBP1_LivM_like"/>
    <property type="match status" value="1"/>
</dbReference>
<keyword evidence="2" id="KW-1003">Cell membrane</keyword>
<feature type="transmembrane region" description="Helical" evidence="6">
    <location>
        <begin position="127"/>
        <end position="144"/>
    </location>
</feature>
<evidence type="ECO:0000256" key="3">
    <source>
        <dbReference type="ARBA" id="ARBA00022692"/>
    </source>
</evidence>
<evidence type="ECO:0000313" key="8">
    <source>
        <dbReference type="Proteomes" id="UP000322080"/>
    </source>
</evidence>
<proteinExistence type="predicted"/>
<dbReference type="Pfam" id="PF02653">
    <property type="entry name" value="BPD_transp_2"/>
    <property type="match status" value="1"/>
</dbReference>
<feature type="transmembrane region" description="Helical" evidence="6">
    <location>
        <begin position="266"/>
        <end position="290"/>
    </location>
</feature>
<evidence type="ECO:0000256" key="6">
    <source>
        <dbReference type="SAM" id="Phobius"/>
    </source>
</evidence>
<name>A0A5D0RKK4_9RHOB</name>
<keyword evidence="3 6" id="KW-0812">Transmembrane</keyword>
<dbReference type="AlphaFoldDB" id="A0A5D0RKK4"/>